<evidence type="ECO:0000256" key="1">
    <source>
        <dbReference type="ARBA" id="ARBA00004167"/>
    </source>
</evidence>
<dbReference type="GO" id="GO:0016020">
    <property type="term" value="C:membrane"/>
    <property type="evidence" value="ECO:0007669"/>
    <property type="project" value="UniProtKB-SubCell"/>
</dbReference>
<reference evidence="8" key="1">
    <citation type="submission" date="2016-02" db="EMBL/GenBank/DDBJ databases">
        <authorList>
            <person name="liu f."/>
        </authorList>
    </citation>
    <scope>NUCLEOTIDE SEQUENCE [LARGE SCALE GENOMIC DNA]</scope>
</reference>
<dbReference type="Pfam" id="PF07963">
    <property type="entry name" value="N_methyl"/>
    <property type="match status" value="1"/>
</dbReference>
<evidence type="ECO:0000256" key="6">
    <source>
        <dbReference type="SAM" id="Phobius"/>
    </source>
</evidence>
<accession>A0A165B3G0</accession>
<dbReference type="SUPFAM" id="SSF54523">
    <property type="entry name" value="Pili subunits"/>
    <property type="match status" value="1"/>
</dbReference>
<dbReference type="Proteomes" id="UP000182631">
    <property type="component" value="Unassembled WGS sequence"/>
</dbReference>
<gene>
    <name evidence="7" type="ORF">FLM9_1477</name>
</gene>
<organism evidence="7 8">
    <name type="scientific">Candidatus Synechococcus spongiarum</name>
    <dbReference type="NCBI Taxonomy" id="431041"/>
    <lineage>
        <taxon>Bacteria</taxon>
        <taxon>Bacillati</taxon>
        <taxon>Cyanobacteriota</taxon>
        <taxon>Cyanophyceae</taxon>
        <taxon>Synechococcales</taxon>
        <taxon>Synechococcaceae</taxon>
        <taxon>Synechococcus</taxon>
    </lineage>
</organism>
<dbReference type="EMBL" id="FITM01000158">
    <property type="protein sequence ID" value="SAY39376.1"/>
    <property type="molecule type" value="Genomic_DNA"/>
</dbReference>
<protein>
    <recommendedName>
        <fullName evidence="9">Prepilin-type N-terminal cleavage/methylation domain-containing protein</fullName>
    </recommendedName>
</protein>
<evidence type="ECO:0008006" key="9">
    <source>
        <dbReference type="Google" id="ProtNLM"/>
    </source>
</evidence>
<evidence type="ECO:0000313" key="8">
    <source>
        <dbReference type="Proteomes" id="UP000182631"/>
    </source>
</evidence>
<keyword evidence="2" id="KW-0488">Methylation</keyword>
<dbReference type="RefSeq" id="WP_180365331.1">
    <property type="nucleotide sequence ID" value="NZ_FITM01000158.1"/>
</dbReference>
<dbReference type="InterPro" id="IPR012902">
    <property type="entry name" value="N_methyl_site"/>
</dbReference>
<dbReference type="PANTHER" id="PTHR30093:SF44">
    <property type="entry name" value="TYPE II SECRETION SYSTEM CORE PROTEIN G"/>
    <property type="match status" value="1"/>
</dbReference>
<dbReference type="NCBIfam" id="TIGR02532">
    <property type="entry name" value="IV_pilin_GFxxxE"/>
    <property type="match status" value="1"/>
</dbReference>
<keyword evidence="3 6" id="KW-0812">Transmembrane</keyword>
<evidence type="ECO:0000256" key="2">
    <source>
        <dbReference type="ARBA" id="ARBA00022481"/>
    </source>
</evidence>
<dbReference type="Gene3D" id="3.30.700.10">
    <property type="entry name" value="Glycoprotein, Type 4 Pilin"/>
    <property type="match status" value="1"/>
</dbReference>
<evidence type="ECO:0000256" key="3">
    <source>
        <dbReference type="ARBA" id="ARBA00022692"/>
    </source>
</evidence>
<feature type="transmembrane region" description="Helical" evidence="6">
    <location>
        <begin position="72"/>
        <end position="100"/>
    </location>
</feature>
<evidence type="ECO:0000256" key="5">
    <source>
        <dbReference type="ARBA" id="ARBA00023136"/>
    </source>
</evidence>
<dbReference type="PANTHER" id="PTHR30093">
    <property type="entry name" value="GENERAL SECRETION PATHWAY PROTEIN G"/>
    <property type="match status" value="1"/>
</dbReference>
<name>A0A165B3G0_9SYNE</name>
<keyword evidence="5 6" id="KW-0472">Membrane</keyword>
<comment type="subcellular location">
    <subcellularLocation>
        <location evidence="1">Membrane</location>
        <topology evidence="1">Single-pass membrane protein</topology>
    </subcellularLocation>
</comment>
<evidence type="ECO:0000256" key="4">
    <source>
        <dbReference type="ARBA" id="ARBA00022989"/>
    </source>
</evidence>
<dbReference type="AlphaFoldDB" id="A0A165B3G0"/>
<dbReference type="InterPro" id="IPR045584">
    <property type="entry name" value="Pilin-like"/>
</dbReference>
<keyword evidence="8" id="KW-1185">Reference proteome</keyword>
<keyword evidence="4 6" id="KW-1133">Transmembrane helix</keyword>
<sequence>MVDRSQALKFTLGLPSRADASSRANAGRWMPGANMPSSVPTAIPVHGPKCQPGLHLSQLPQPWRRHNRQRPLANGFTLVELLIAVVIIGVLSGVAMPAFLGQQNKAKINAANVQARGLVSYCLAHFIDNGKMPESGDKEYDRLSKNPNHSIIEWTVNSSNNNQPSSGNQYSDNKCEVRITGNGITLDPNGIFVVQASGDATTIQATPAKTKR</sequence>
<evidence type="ECO:0000313" key="7">
    <source>
        <dbReference type="EMBL" id="SAY39376.1"/>
    </source>
</evidence>
<proteinExistence type="predicted"/>